<dbReference type="Proteomes" id="UP000030016">
    <property type="component" value="Unassembled WGS sequence"/>
</dbReference>
<dbReference type="InterPro" id="IPR027417">
    <property type="entry name" value="P-loop_NTPase"/>
</dbReference>
<gene>
    <name evidence="7" type="ORF">Z969_10055</name>
</gene>
<dbReference type="PANTHER" id="PTHR10465">
    <property type="entry name" value="TRANSMEMBRANE GTPASE FZO1"/>
    <property type="match status" value="1"/>
</dbReference>
<evidence type="ECO:0000256" key="4">
    <source>
        <dbReference type="ARBA" id="ARBA00023134"/>
    </source>
</evidence>
<keyword evidence="4" id="KW-0342">GTP-binding</keyword>
<organism evidence="7 8">
    <name type="scientific">Clostridium novyi A str. 4570</name>
    <dbReference type="NCBI Taxonomy" id="1444290"/>
    <lineage>
        <taxon>Bacteria</taxon>
        <taxon>Bacillati</taxon>
        <taxon>Bacillota</taxon>
        <taxon>Clostridia</taxon>
        <taxon>Eubacteriales</taxon>
        <taxon>Clostridiaceae</taxon>
        <taxon>Clostridium</taxon>
    </lineage>
</organism>
<dbReference type="EMBL" id="JDRX01000037">
    <property type="protein sequence ID" value="KGN00183.1"/>
    <property type="molecule type" value="Genomic_DNA"/>
</dbReference>
<comment type="subcellular location">
    <subcellularLocation>
        <location evidence="1">Membrane</location>
    </subcellularLocation>
</comment>
<dbReference type="GO" id="GO:0016020">
    <property type="term" value="C:membrane"/>
    <property type="evidence" value="ECO:0007669"/>
    <property type="project" value="UniProtKB-SubCell"/>
</dbReference>
<dbReference type="RefSeq" id="WP_039250865.1">
    <property type="nucleotide sequence ID" value="NZ_JDRX01000037.1"/>
</dbReference>
<evidence type="ECO:0000313" key="7">
    <source>
        <dbReference type="EMBL" id="KGN00183.1"/>
    </source>
</evidence>
<accession>A0AA88ZQL0</accession>
<sequence length="336" mass="39261">MKTEGKDWNDSINGFLYILKKIEDVKKNNHKKNEEVTMIKLTDKDLKAIERYCGYDYVQRYRGILKRNSDNIVRVVNTGMVSSGKSSLFNILIDSTEEERFPTGAARTTKLADYYDYKNISFIDTPGIDVRNEDDALAFSTIMESDIIIMVHNIRTGPINRSEAEWLDKIVAGMKDAEMCKSRLIFVCTWKDTRQKDEDYQDIISDVKNMVFDIVGTEIPFFDVSVKKYLNGVSKNKQVLVESSGIPELRDYLEKYAVSYLETKQNIDRVQLFLLLEKIKAILEKEKTVKNQEILKIKNRVKERYKFKHSAWKQVFQYFLSSRRQLSSLENELKNI</sequence>
<protein>
    <recommendedName>
        <fullName evidence="6">G domain-containing protein</fullName>
    </recommendedName>
</protein>
<dbReference type="Pfam" id="PF01926">
    <property type="entry name" value="MMR_HSR1"/>
    <property type="match status" value="1"/>
</dbReference>
<feature type="domain" description="G" evidence="6">
    <location>
        <begin position="75"/>
        <end position="162"/>
    </location>
</feature>
<evidence type="ECO:0000259" key="6">
    <source>
        <dbReference type="Pfam" id="PF01926"/>
    </source>
</evidence>
<dbReference type="SUPFAM" id="SSF52540">
    <property type="entry name" value="P-loop containing nucleoside triphosphate hydrolases"/>
    <property type="match status" value="1"/>
</dbReference>
<keyword evidence="3" id="KW-0378">Hydrolase</keyword>
<dbReference type="GO" id="GO:0003924">
    <property type="term" value="F:GTPase activity"/>
    <property type="evidence" value="ECO:0007669"/>
    <property type="project" value="InterPro"/>
</dbReference>
<evidence type="ECO:0000313" key="8">
    <source>
        <dbReference type="Proteomes" id="UP000030016"/>
    </source>
</evidence>
<evidence type="ECO:0000256" key="5">
    <source>
        <dbReference type="ARBA" id="ARBA00023136"/>
    </source>
</evidence>
<dbReference type="PANTHER" id="PTHR10465:SF0">
    <property type="entry name" value="SARCALUMENIN"/>
    <property type="match status" value="1"/>
</dbReference>
<comment type="caution">
    <text evidence="7">The sequence shown here is derived from an EMBL/GenBank/DDBJ whole genome shotgun (WGS) entry which is preliminary data.</text>
</comment>
<dbReference type="InterPro" id="IPR027094">
    <property type="entry name" value="Mitofusin_fam"/>
</dbReference>
<keyword evidence="2" id="KW-0547">Nucleotide-binding</keyword>
<dbReference type="AlphaFoldDB" id="A0AA88ZQL0"/>
<evidence type="ECO:0000256" key="1">
    <source>
        <dbReference type="ARBA" id="ARBA00004370"/>
    </source>
</evidence>
<dbReference type="GO" id="GO:0005525">
    <property type="term" value="F:GTP binding"/>
    <property type="evidence" value="ECO:0007669"/>
    <property type="project" value="UniProtKB-KW"/>
</dbReference>
<reference evidence="7 8" key="1">
    <citation type="submission" date="2014-01" db="EMBL/GenBank/DDBJ databases">
        <title>Plasmidome dynamics in the species complex Clostridium novyi sensu lato converts strains of independent lineages into distinctly different pathogens.</title>
        <authorList>
            <person name="Skarin H."/>
            <person name="Segerman B."/>
        </authorList>
    </citation>
    <scope>NUCLEOTIDE SEQUENCE [LARGE SCALE GENOMIC DNA]</scope>
    <source>
        <strain evidence="7 8">4570</strain>
    </source>
</reference>
<name>A0AA88ZQL0_CLONO</name>
<dbReference type="Gene3D" id="3.40.50.300">
    <property type="entry name" value="P-loop containing nucleotide triphosphate hydrolases"/>
    <property type="match status" value="1"/>
</dbReference>
<dbReference type="InterPro" id="IPR006073">
    <property type="entry name" value="GTP-bd"/>
</dbReference>
<evidence type="ECO:0000256" key="2">
    <source>
        <dbReference type="ARBA" id="ARBA00022741"/>
    </source>
</evidence>
<proteinExistence type="predicted"/>
<evidence type="ECO:0000256" key="3">
    <source>
        <dbReference type="ARBA" id="ARBA00022801"/>
    </source>
</evidence>
<keyword evidence="5" id="KW-0472">Membrane</keyword>